<proteinExistence type="predicted"/>
<dbReference type="EMBL" id="BQNB010018467">
    <property type="protein sequence ID" value="GJT74745.1"/>
    <property type="molecule type" value="Genomic_DNA"/>
</dbReference>
<comment type="caution">
    <text evidence="1">The sequence shown here is derived from an EMBL/GenBank/DDBJ whole genome shotgun (WGS) entry which is preliminary data.</text>
</comment>
<feature type="non-terminal residue" evidence="1">
    <location>
        <position position="1"/>
    </location>
</feature>
<protein>
    <submittedName>
        <fullName evidence="1">Uncharacterized protein</fullName>
    </submittedName>
</protein>
<organism evidence="1 2">
    <name type="scientific">Tanacetum coccineum</name>
    <dbReference type="NCBI Taxonomy" id="301880"/>
    <lineage>
        <taxon>Eukaryota</taxon>
        <taxon>Viridiplantae</taxon>
        <taxon>Streptophyta</taxon>
        <taxon>Embryophyta</taxon>
        <taxon>Tracheophyta</taxon>
        <taxon>Spermatophyta</taxon>
        <taxon>Magnoliopsida</taxon>
        <taxon>eudicotyledons</taxon>
        <taxon>Gunneridae</taxon>
        <taxon>Pentapetalae</taxon>
        <taxon>asterids</taxon>
        <taxon>campanulids</taxon>
        <taxon>Asterales</taxon>
        <taxon>Asteraceae</taxon>
        <taxon>Asteroideae</taxon>
        <taxon>Anthemideae</taxon>
        <taxon>Anthemidinae</taxon>
        <taxon>Tanacetum</taxon>
    </lineage>
</organism>
<sequence>KLHKARGQINDEQKVLLESISVLLSRCLFRESHFPVSPEFVATMINQNLTGLAFGAFPVELDVSMKNSTIVRGLKIAFIRTRLVPQLHRKKIEADLEASVVEFFSNLPNVATLCISMLEDDSDFLSNLLPPILEQNQLKETYIRQILSQTTYKKKSDKAGDPITGGIIP</sequence>
<evidence type="ECO:0000313" key="1">
    <source>
        <dbReference type="EMBL" id="GJT74745.1"/>
    </source>
</evidence>
<accession>A0ABQ5GHQ4</accession>
<dbReference type="Proteomes" id="UP001151760">
    <property type="component" value="Unassembled WGS sequence"/>
</dbReference>
<reference evidence="1" key="1">
    <citation type="journal article" date="2022" name="Int. J. Mol. Sci.">
        <title>Draft Genome of Tanacetum Coccineum: Genomic Comparison of Closely Related Tanacetum-Family Plants.</title>
        <authorList>
            <person name="Yamashiro T."/>
            <person name="Shiraishi A."/>
            <person name="Nakayama K."/>
            <person name="Satake H."/>
        </authorList>
    </citation>
    <scope>NUCLEOTIDE SEQUENCE</scope>
</reference>
<evidence type="ECO:0000313" key="2">
    <source>
        <dbReference type="Proteomes" id="UP001151760"/>
    </source>
</evidence>
<reference evidence="1" key="2">
    <citation type="submission" date="2022-01" db="EMBL/GenBank/DDBJ databases">
        <authorList>
            <person name="Yamashiro T."/>
            <person name="Shiraishi A."/>
            <person name="Satake H."/>
            <person name="Nakayama K."/>
        </authorList>
    </citation>
    <scope>NUCLEOTIDE SEQUENCE</scope>
</reference>
<gene>
    <name evidence="1" type="ORF">Tco_1041470</name>
</gene>
<keyword evidence="2" id="KW-1185">Reference proteome</keyword>
<name>A0ABQ5GHQ4_9ASTR</name>